<sequence>METVDPWAGKRPQPLAGAHSARVEGTGLGRALVLEAGPRSGWCPGVGGGAALRVVPWCWRRGRARGGALVLEAGSRAVAEWTVVVWVDLSVFVACLDL</sequence>
<dbReference type="Proteomes" id="UP000287033">
    <property type="component" value="Unassembled WGS sequence"/>
</dbReference>
<accession>A0A401T524</accession>
<dbReference type="EMBL" id="BEZZ01001045">
    <property type="protein sequence ID" value="GCC37722.1"/>
    <property type="molecule type" value="Genomic_DNA"/>
</dbReference>
<protein>
    <submittedName>
        <fullName evidence="1">Uncharacterized protein</fullName>
    </submittedName>
</protein>
<name>A0A401T524_CHIPU</name>
<dbReference type="AlphaFoldDB" id="A0A401T524"/>
<organism evidence="1 2">
    <name type="scientific">Chiloscyllium punctatum</name>
    <name type="common">Brownbanded bambooshark</name>
    <name type="synonym">Hemiscyllium punctatum</name>
    <dbReference type="NCBI Taxonomy" id="137246"/>
    <lineage>
        <taxon>Eukaryota</taxon>
        <taxon>Metazoa</taxon>
        <taxon>Chordata</taxon>
        <taxon>Craniata</taxon>
        <taxon>Vertebrata</taxon>
        <taxon>Chondrichthyes</taxon>
        <taxon>Elasmobranchii</taxon>
        <taxon>Galeomorphii</taxon>
        <taxon>Galeoidea</taxon>
        <taxon>Orectolobiformes</taxon>
        <taxon>Hemiscylliidae</taxon>
        <taxon>Chiloscyllium</taxon>
    </lineage>
</organism>
<comment type="caution">
    <text evidence="1">The sequence shown here is derived from an EMBL/GenBank/DDBJ whole genome shotgun (WGS) entry which is preliminary data.</text>
</comment>
<evidence type="ECO:0000313" key="1">
    <source>
        <dbReference type="EMBL" id="GCC37722.1"/>
    </source>
</evidence>
<evidence type="ECO:0000313" key="2">
    <source>
        <dbReference type="Proteomes" id="UP000287033"/>
    </source>
</evidence>
<reference evidence="1 2" key="1">
    <citation type="journal article" date="2018" name="Nat. Ecol. Evol.">
        <title>Shark genomes provide insights into elasmobranch evolution and the origin of vertebrates.</title>
        <authorList>
            <person name="Hara Y"/>
            <person name="Yamaguchi K"/>
            <person name="Onimaru K"/>
            <person name="Kadota M"/>
            <person name="Koyanagi M"/>
            <person name="Keeley SD"/>
            <person name="Tatsumi K"/>
            <person name="Tanaka K"/>
            <person name="Motone F"/>
            <person name="Kageyama Y"/>
            <person name="Nozu R"/>
            <person name="Adachi N"/>
            <person name="Nishimura O"/>
            <person name="Nakagawa R"/>
            <person name="Tanegashima C"/>
            <person name="Kiyatake I"/>
            <person name="Matsumoto R"/>
            <person name="Murakumo K"/>
            <person name="Nishida K"/>
            <person name="Terakita A"/>
            <person name="Kuratani S"/>
            <person name="Sato K"/>
            <person name="Hyodo S Kuraku.S."/>
        </authorList>
    </citation>
    <scope>NUCLEOTIDE SEQUENCE [LARGE SCALE GENOMIC DNA]</scope>
</reference>
<gene>
    <name evidence="1" type="ORF">chiPu_0016228</name>
</gene>
<keyword evidence="2" id="KW-1185">Reference proteome</keyword>
<proteinExistence type="predicted"/>